<sequence>MHHFMGFLVSFCTIFLDSESQSSALFQRVLKPTEPNQFLHSSPSQPDQICSWIFIAFKCSFT</sequence>
<dbReference type="AlphaFoldDB" id="A0A834TV70"/>
<dbReference type="Proteomes" id="UP000634136">
    <property type="component" value="Unassembled WGS sequence"/>
</dbReference>
<keyword evidence="3" id="KW-1185">Reference proteome</keyword>
<feature type="chain" id="PRO_5032807313" evidence="1">
    <location>
        <begin position="21"/>
        <end position="62"/>
    </location>
</feature>
<protein>
    <submittedName>
        <fullName evidence="2">Uncharacterized protein</fullName>
    </submittedName>
</protein>
<evidence type="ECO:0000313" key="2">
    <source>
        <dbReference type="EMBL" id="KAF7827311.1"/>
    </source>
</evidence>
<evidence type="ECO:0000313" key="3">
    <source>
        <dbReference type="Proteomes" id="UP000634136"/>
    </source>
</evidence>
<keyword evidence="1" id="KW-0732">Signal</keyword>
<organism evidence="2 3">
    <name type="scientific">Senna tora</name>
    <dbReference type="NCBI Taxonomy" id="362788"/>
    <lineage>
        <taxon>Eukaryota</taxon>
        <taxon>Viridiplantae</taxon>
        <taxon>Streptophyta</taxon>
        <taxon>Embryophyta</taxon>
        <taxon>Tracheophyta</taxon>
        <taxon>Spermatophyta</taxon>
        <taxon>Magnoliopsida</taxon>
        <taxon>eudicotyledons</taxon>
        <taxon>Gunneridae</taxon>
        <taxon>Pentapetalae</taxon>
        <taxon>rosids</taxon>
        <taxon>fabids</taxon>
        <taxon>Fabales</taxon>
        <taxon>Fabaceae</taxon>
        <taxon>Caesalpinioideae</taxon>
        <taxon>Cassia clade</taxon>
        <taxon>Senna</taxon>
    </lineage>
</organism>
<proteinExistence type="predicted"/>
<dbReference type="EMBL" id="JAAIUW010000006">
    <property type="protein sequence ID" value="KAF7827311.1"/>
    <property type="molecule type" value="Genomic_DNA"/>
</dbReference>
<gene>
    <name evidence="2" type="ORF">G2W53_018475</name>
</gene>
<comment type="caution">
    <text evidence="2">The sequence shown here is derived from an EMBL/GenBank/DDBJ whole genome shotgun (WGS) entry which is preliminary data.</text>
</comment>
<reference evidence="2" key="1">
    <citation type="submission" date="2020-09" db="EMBL/GenBank/DDBJ databases">
        <title>Genome-Enabled Discovery of Anthraquinone Biosynthesis in Senna tora.</title>
        <authorList>
            <person name="Kang S.-H."/>
            <person name="Pandey R.P."/>
            <person name="Lee C.-M."/>
            <person name="Sim J.-S."/>
            <person name="Jeong J.-T."/>
            <person name="Choi B.-S."/>
            <person name="Jung M."/>
            <person name="Ginzburg D."/>
            <person name="Zhao K."/>
            <person name="Won S.Y."/>
            <person name="Oh T.-J."/>
            <person name="Yu Y."/>
            <person name="Kim N.-H."/>
            <person name="Lee O.R."/>
            <person name="Lee T.-H."/>
            <person name="Bashyal P."/>
            <person name="Kim T.-S."/>
            <person name="Lee W.-H."/>
            <person name="Kawkins C."/>
            <person name="Kim C.-K."/>
            <person name="Kim J.S."/>
            <person name="Ahn B.O."/>
            <person name="Rhee S.Y."/>
            <person name="Sohng J.K."/>
        </authorList>
    </citation>
    <scope>NUCLEOTIDE SEQUENCE</scope>
    <source>
        <tissue evidence="2">Leaf</tissue>
    </source>
</reference>
<feature type="signal peptide" evidence="1">
    <location>
        <begin position="1"/>
        <end position="20"/>
    </location>
</feature>
<accession>A0A834TV70</accession>
<name>A0A834TV70_9FABA</name>
<evidence type="ECO:0000256" key="1">
    <source>
        <dbReference type="SAM" id="SignalP"/>
    </source>
</evidence>